<accession>A0AAV7L3T4</accession>
<organism evidence="2 3">
    <name type="scientific">Pleurodeles waltl</name>
    <name type="common">Iberian ribbed newt</name>
    <dbReference type="NCBI Taxonomy" id="8319"/>
    <lineage>
        <taxon>Eukaryota</taxon>
        <taxon>Metazoa</taxon>
        <taxon>Chordata</taxon>
        <taxon>Craniata</taxon>
        <taxon>Vertebrata</taxon>
        <taxon>Euteleostomi</taxon>
        <taxon>Amphibia</taxon>
        <taxon>Batrachia</taxon>
        <taxon>Caudata</taxon>
        <taxon>Salamandroidea</taxon>
        <taxon>Salamandridae</taxon>
        <taxon>Pleurodelinae</taxon>
        <taxon>Pleurodeles</taxon>
    </lineage>
</organism>
<evidence type="ECO:0000313" key="3">
    <source>
        <dbReference type="Proteomes" id="UP001066276"/>
    </source>
</evidence>
<evidence type="ECO:0000313" key="2">
    <source>
        <dbReference type="EMBL" id="KAJ1085569.1"/>
    </source>
</evidence>
<proteinExistence type="predicted"/>
<dbReference type="Proteomes" id="UP001066276">
    <property type="component" value="Chromosome 12"/>
</dbReference>
<comment type="caution">
    <text evidence="2">The sequence shown here is derived from an EMBL/GenBank/DDBJ whole genome shotgun (WGS) entry which is preliminary data.</text>
</comment>
<feature type="region of interest" description="Disordered" evidence="1">
    <location>
        <begin position="38"/>
        <end position="79"/>
    </location>
</feature>
<protein>
    <submittedName>
        <fullName evidence="2">Uncharacterized protein</fullName>
    </submittedName>
</protein>
<feature type="compositionally biased region" description="Basic and acidic residues" evidence="1">
    <location>
        <begin position="1"/>
        <end position="14"/>
    </location>
</feature>
<evidence type="ECO:0000256" key="1">
    <source>
        <dbReference type="SAM" id="MobiDB-lite"/>
    </source>
</evidence>
<reference evidence="2" key="1">
    <citation type="journal article" date="2022" name="bioRxiv">
        <title>Sequencing and chromosome-scale assembly of the giantPleurodeles waltlgenome.</title>
        <authorList>
            <person name="Brown T."/>
            <person name="Elewa A."/>
            <person name="Iarovenko S."/>
            <person name="Subramanian E."/>
            <person name="Araus A.J."/>
            <person name="Petzold A."/>
            <person name="Susuki M."/>
            <person name="Suzuki K.-i.T."/>
            <person name="Hayashi T."/>
            <person name="Toyoda A."/>
            <person name="Oliveira C."/>
            <person name="Osipova E."/>
            <person name="Leigh N.D."/>
            <person name="Simon A."/>
            <person name="Yun M.H."/>
        </authorList>
    </citation>
    <scope>NUCLEOTIDE SEQUENCE</scope>
    <source>
        <strain evidence="2">20211129_DDA</strain>
        <tissue evidence="2">Liver</tissue>
    </source>
</reference>
<feature type="region of interest" description="Disordered" evidence="1">
    <location>
        <begin position="1"/>
        <end position="26"/>
    </location>
</feature>
<dbReference type="AlphaFoldDB" id="A0AAV7L3T4"/>
<dbReference type="EMBL" id="JANPWB010000016">
    <property type="protein sequence ID" value="KAJ1085569.1"/>
    <property type="molecule type" value="Genomic_DNA"/>
</dbReference>
<keyword evidence="3" id="KW-1185">Reference proteome</keyword>
<sequence length="159" mass="17606">MQTRRPEHPSESRRASPSSTDSRAEGDTVCRACFRVHKGTGSRNPRRAVNSHTDRAVRRGRGGTRRTGSRHLQPSGGITGACRVTQTCEENQSREPLRGLSPRQMIGHWKASKGGAVGLTVRHRHLAGGLTDHRPTPGKITMAYKMEIKSKYGVDWWGQ</sequence>
<name>A0AAV7L3T4_PLEWA</name>
<feature type="compositionally biased region" description="Basic residues" evidence="1">
    <location>
        <begin position="58"/>
        <end position="69"/>
    </location>
</feature>
<gene>
    <name evidence="2" type="ORF">NDU88_005699</name>
</gene>